<feature type="domain" description="HTH crp-type" evidence="4">
    <location>
        <begin position="145"/>
        <end position="221"/>
    </location>
</feature>
<dbReference type="Proteomes" id="UP000500741">
    <property type="component" value="Chromosome"/>
</dbReference>
<dbReference type="Gene3D" id="1.10.10.10">
    <property type="entry name" value="Winged helix-like DNA-binding domain superfamily/Winged helix DNA-binding domain"/>
    <property type="match status" value="1"/>
</dbReference>
<dbReference type="AlphaFoldDB" id="A0A6G8B0N0"/>
<dbReference type="InterPro" id="IPR036388">
    <property type="entry name" value="WH-like_DNA-bd_sf"/>
</dbReference>
<dbReference type="SUPFAM" id="SSF51206">
    <property type="entry name" value="cAMP-binding domain-like"/>
    <property type="match status" value="1"/>
</dbReference>
<dbReference type="InterPro" id="IPR012318">
    <property type="entry name" value="HTH_CRP"/>
</dbReference>
<sequence>MKQNGMEDINYLFSKIKELALKDVEELEILRKGYLTKSGDTVSSVFILREGVILSSIPGTSGNNVNISYMDEPGIITLLEKEDINLVKQPYNIRVESNIAKFYKINRIEFWKMIRNDPFLQGHVRNYYRQKIDENTTRLKRQVSNNRKGQVSAFLYDSARKFGAIDKNTNNVLIDLIITQETIADFVGINNRTSVTRIMNDLERNGVIEYVDRKILIKDLDYLSVFSKSVL</sequence>
<organism evidence="5 6">
    <name type="scientific">Weissella coleopterorum</name>
    <dbReference type="NCBI Taxonomy" id="2714949"/>
    <lineage>
        <taxon>Bacteria</taxon>
        <taxon>Bacillati</taxon>
        <taxon>Bacillota</taxon>
        <taxon>Bacilli</taxon>
        <taxon>Lactobacillales</taxon>
        <taxon>Lactobacillaceae</taxon>
        <taxon>Weissella</taxon>
    </lineage>
</organism>
<evidence type="ECO:0000256" key="2">
    <source>
        <dbReference type="ARBA" id="ARBA00023125"/>
    </source>
</evidence>
<dbReference type="EMBL" id="CP049888">
    <property type="protein sequence ID" value="QIL50864.1"/>
    <property type="molecule type" value="Genomic_DNA"/>
</dbReference>
<dbReference type="InterPro" id="IPR018490">
    <property type="entry name" value="cNMP-bd_dom_sf"/>
</dbReference>
<dbReference type="KEGG" id="wco:G7084_05760"/>
<reference evidence="5 6" key="1">
    <citation type="submission" date="2020-03" db="EMBL/GenBank/DDBJ databases">
        <title>Weissella sp. nov., isolated from Cybister lewisianus.</title>
        <authorList>
            <person name="Hyun D.-W."/>
            <person name="Bae J.-W."/>
        </authorList>
    </citation>
    <scope>NUCLEOTIDE SEQUENCE [LARGE SCALE GENOMIC DNA]</scope>
    <source>
        <strain evidence="5 6">HDW19</strain>
    </source>
</reference>
<dbReference type="Pfam" id="PF13545">
    <property type="entry name" value="HTH_Crp_2"/>
    <property type="match status" value="1"/>
</dbReference>
<evidence type="ECO:0000313" key="6">
    <source>
        <dbReference type="Proteomes" id="UP000500741"/>
    </source>
</evidence>
<accession>A0A6G8B0N0</accession>
<evidence type="ECO:0000259" key="4">
    <source>
        <dbReference type="PROSITE" id="PS51063"/>
    </source>
</evidence>
<proteinExistence type="predicted"/>
<dbReference type="Gene3D" id="2.60.120.10">
    <property type="entry name" value="Jelly Rolls"/>
    <property type="match status" value="1"/>
</dbReference>
<dbReference type="RefSeq" id="WP_166010881.1">
    <property type="nucleotide sequence ID" value="NZ_CP049888.1"/>
</dbReference>
<dbReference type="GO" id="GO:0006355">
    <property type="term" value="P:regulation of DNA-templated transcription"/>
    <property type="evidence" value="ECO:0007669"/>
    <property type="project" value="InterPro"/>
</dbReference>
<keyword evidence="6" id="KW-1185">Reference proteome</keyword>
<name>A0A6G8B0N0_9LACO</name>
<dbReference type="InterPro" id="IPR036390">
    <property type="entry name" value="WH_DNA-bd_sf"/>
</dbReference>
<dbReference type="SUPFAM" id="SSF46785">
    <property type="entry name" value="Winged helix' DNA-binding domain"/>
    <property type="match status" value="1"/>
</dbReference>
<gene>
    <name evidence="5" type="ORF">G7084_05760</name>
</gene>
<dbReference type="GO" id="GO:0003677">
    <property type="term" value="F:DNA binding"/>
    <property type="evidence" value="ECO:0007669"/>
    <property type="project" value="UniProtKB-KW"/>
</dbReference>
<keyword evidence="3" id="KW-0804">Transcription</keyword>
<evidence type="ECO:0000256" key="1">
    <source>
        <dbReference type="ARBA" id="ARBA00023015"/>
    </source>
</evidence>
<evidence type="ECO:0000256" key="3">
    <source>
        <dbReference type="ARBA" id="ARBA00023163"/>
    </source>
</evidence>
<evidence type="ECO:0000313" key="5">
    <source>
        <dbReference type="EMBL" id="QIL50864.1"/>
    </source>
</evidence>
<dbReference type="InterPro" id="IPR014710">
    <property type="entry name" value="RmlC-like_jellyroll"/>
</dbReference>
<protein>
    <submittedName>
        <fullName evidence="5">Crp/Fnr family transcriptional regulator</fullName>
    </submittedName>
</protein>
<dbReference type="SMART" id="SM00419">
    <property type="entry name" value="HTH_CRP"/>
    <property type="match status" value="1"/>
</dbReference>
<keyword evidence="2" id="KW-0238">DNA-binding</keyword>
<dbReference type="PROSITE" id="PS51063">
    <property type="entry name" value="HTH_CRP_2"/>
    <property type="match status" value="1"/>
</dbReference>
<keyword evidence="1" id="KW-0805">Transcription regulation</keyword>